<sequence length="511" mass="53697">MVSPEDFEDRLPQSPTSPTSPEEGIPRDSGDETDPFLNRTLRNGTNEMSQTQTGTDTLVSIPVAAALAAGTASTRRSGTTPTHVGGPIMPREELLARMNEEDAAMMQVRLVSPSTDEHTSPLLPPPPLSSDRRSMRAARPGLNETKSMRSLASAAFSGSSEKSGSIDAQEPERAELLTARRVKVGNYGEPASDAGASSLTSGTSGLERLANLPRMSWFRRMSFLPTPVGSRSNSRDGAEGDRYTRTPPTVAFTAKLSLKASLMGAVANNRADQPDSGGLGLLVGDERPVSSISAKSRASGSTVYHDARDTPSSSLVEVNVTPAGTFGSNRSQPGIPPVPPLPHQARSAPVSPLAEQTLGTNTGGIHLDIPSSEPPTYEESHRDSPHSSGDRPADSVDVLDLPVPRPASPFTAASGSSRAQPPPGLPNPSVWRDSHATTDGTSSTSGIRIDVLEEAPPPAQDSWRNLSGGNASTAPGGRRTTFGTVPMVVHRDAVQSERVVWFNSGLTAYAP</sequence>
<dbReference type="AlphaFoldDB" id="A0A4Y9YL33"/>
<protein>
    <submittedName>
        <fullName evidence="2">Uncharacterized protein</fullName>
    </submittedName>
</protein>
<accession>A0A4Y9YL33</accession>
<feature type="region of interest" description="Disordered" evidence="1">
    <location>
        <begin position="292"/>
        <end position="479"/>
    </location>
</feature>
<feature type="region of interest" description="Disordered" evidence="1">
    <location>
        <begin position="112"/>
        <end position="173"/>
    </location>
</feature>
<dbReference type="STRING" id="34475.A0A4Y9YL33"/>
<feature type="region of interest" description="Disordered" evidence="1">
    <location>
        <begin position="1"/>
        <end position="57"/>
    </location>
</feature>
<evidence type="ECO:0000313" key="3">
    <source>
        <dbReference type="Proteomes" id="UP000298390"/>
    </source>
</evidence>
<proteinExistence type="predicted"/>
<feature type="compositionally biased region" description="Polar residues" evidence="1">
    <location>
        <begin position="40"/>
        <end position="57"/>
    </location>
</feature>
<feature type="region of interest" description="Disordered" evidence="1">
    <location>
        <begin position="226"/>
        <end position="245"/>
    </location>
</feature>
<feature type="compositionally biased region" description="Low complexity" evidence="1">
    <location>
        <begin position="292"/>
        <end position="301"/>
    </location>
</feature>
<reference evidence="2 3" key="1">
    <citation type="submission" date="2019-01" db="EMBL/GenBank/DDBJ databases">
        <title>Genome sequencing of the rare red list fungi Fomitopsis rosea.</title>
        <authorList>
            <person name="Buettner E."/>
            <person name="Kellner H."/>
        </authorList>
    </citation>
    <scope>NUCLEOTIDE SEQUENCE [LARGE SCALE GENOMIC DNA]</scope>
    <source>
        <strain evidence="2 3">DSM 105464</strain>
    </source>
</reference>
<feature type="compositionally biased region" description="Polar residues" evidence="1">
    <location>
        <begin position="462"/>
        <end position="473"/>
    </location>
</feature>
<evidence type="ECO:0000256" key="1">
    <source>
        <dbReference type="SAM" id="MobiDB-lite"/>
    </source>
</evidence>
<dbReference type="EMBL" id="SEKV01000177">
    <property type="protein sequence ID" value="TFY62191.1"/>
    <property type="molecule type" value="Genomic_DNA"/>
</dbReference>
<gene>
    <name evidence="2" type="ORF">EVJ58_g4028</name>
</gene>
<feature type="compositionally biased region" description="Basic and acidic residues" evidence="1">
    <location>
        <begin position="378"/>
        <end position="394"/>
    </location>
</feature>
<feature type="compositionally biased region" description="Polar residues" evidence="1">
    <location>
        <begin position="144"/>
        <end position="163"/>
    </location>
</feature>
<dbReference type="Proteomes" id="UP000298390">
    <property type="component" value="Unassembled WGS sequence"/>
</dbReference>
<feature type="compositionally biased region" description="Low complexity" evidence="1">
    <location>
        <begin position="14"/>
        <end position="23"/>
    </location>
</feature>
<name>A0A4Y9YL33_9APHY</name>
<feature type="compositionally biased region" description="Basic and acidic residues" evidence="1">
    <location>
        <begin position="233"/>
        <end position="244"/>
    </location>
</feature>
<comment type="caution">
    <text evidence="2">The sequence shown here is derived from an EMBL/GenBank/DDBJ whole genome shotgun (WGS) entry which is preliminary data.</text>
</comment>
<evidence type="ECO:0000313" key="2">
    <source>
        <dbReference type="EMBL" id="TFY62191.1"/>
    </source>
</evidence>
<feature type="compositionally biased region" description="Polar residues" evidence="1">
    <location>
        <begin position="437"/>
        <end position="446"/>
    </location>
</feature>
<organism evidence="2 3">
    <name type="scientific">Rhodofomes roseus</name>
    <dbReference type="NCBI Taxonomy" id="34475"/>
    <lineage>
        <taxon>Eukaryota</taxon>
        <taxon>Fungi</taxon>
        <taxon>Dikarya</taxon>
        <taxon>Basidiomycota</taxon>
        <taxon>Agaricomycotina</taxon>
        <taxon>Agaricomycetes</taxon>
        <taxon>Polyporales</taxon>
        <taxon>Rhodofomes</taxon>
    </lineage>
</organism>